<sequence>MIQAIADKIEEMIDVHHLLYQLATDKTEAIKNGDFQTMDQIINKESVEVERLSQLEQEREHLTNAFMGDIEGGQTFSALITRAPDAEQKKLSNLQSELAEVVFLLKKQNDLNQDLLRQSLDWVELNINLLNPTPKPVNYGHPRGEKPVQPALSRFDTKA</sequence>
<dbReference type="EMBL" id="JBHSFW010000002">
    <property type="protein sequence ID" value="MFC4618546.1"/>
    <property type="molecule type" value="Genomic_DNA"/>
</dbReference>
<keyword evidence="3" id="KW-0969">Cilium</keyword>
<dbReference type="RefSeq" id="WP_376845593.1">
    <property type="nucleotide sequence ID" value="NZ_JBHSFW010000002.1"/>
</dbReference>
<name>A0ABV9GMN4_9BACL</name>
<dbReference type="Proteomes" id="UP001596022">
    <property type="component" value="Unassembled WGS sequence"/>
</dbReference>
<comment type="caution">
    <text evidence="3">The sequence shown here is derived from an EMBL/GenBank/DDBJ whole genome shotgun (WGS) entry which is preliminary data.</text>
</comment>
<dbReference type="Pfam" id="PF05130">
    <property type="entry name" value="FlgN"/>
    <property type="match status" value="1"/>
</dbReference>
<reference evidence="4" key="1">
    <citation type="journal article" date="2019" name="Int. J. Syst. Evol. Microbiol.">
        <title>The Global Catalogue of Microorganisms (GCM) 10K type strain sequencing project: providing services to taxonomists for standard genome sequencing and annotation.</title>
        <authorList>
            <consortium name="The Broad Institute Genomics Platform"/>
            <consortium name="The Broad Institute Genome Sequencing Center for Infectious Disease"/>
            <person name="Wu L."/>
            <person name="Ma J."/>
        </authorList>
    </citation>
    <scope>NUCLEOTIDE SEQUENCE [LARGE SCALE GENOMIC DNA]</scope>
    <source>
        <strain evidence="4">CGMCC 1.16306</strain>
    </source>
</reference>
<evidence type="ECO:0000256" key="1">
    <source>
        <dbReference type="ARBA" id="ARBA00022795"/>
    </source>
</evidence>
<evidence type="ECO:0000256" key="2">
    <source>
        <dbReference type="SAM" id="MobiDB-lite"/>
    </source>
</evidence>
<organism evidence="3 4">
    <name type="scientific">Camelliibacillus cellulosilyticus</name>
    <dbReference type="NCBI Taxonomy" id="2174486"/>
    <lineage>
        <taxon>Bacteria</taxon>
        <taxon>Bacillati</taxon>
        <taxon>Bacillota</taxon>
        <taxon>Bacilli</taxon>
        <taxon>Bacillales</taxon>
        <taxon>Sporolactobacillaceae</taxon>
        <taxon>Camelliibacillus</taxon>
    </lineage>
</organism>
<dbReference type="Gene3D" id="1.20.58.300">
    <property type="entry name" value="FlgN-like"/>
    <property type="match status" value="1"/>
</dbReference>
<dbReference type="SUPFAM" id="SSF140566">
    <property type="entry name" value="FlgN-like"/>
    <property type="match status" value="1"/>
</dbReference>
<proteinExistence type="predicted"/>
<keyword evidence="3" id="KW-0282">Flagellum</keyword>
<dbReference type="InterPro" id="IPR007809">
    <property type="entry name" value="FlgN-like"/>
</dbReference>
<keyword evidence="4" id="KW-1185">Reference proteome</keyword>
<feature type="region of interest" description="Disordered" evidence="2">
    <location>
        <begin position="135"/>
        <end position="159"/>
    </location>
</feature>
<evidence type="ECO:0000313" key="3">
    <source>
        <dbReference type="EMBL" id="MFC4618546.1"/>
    </source>
</evidence>
<protein>
    <submittedName>
        <fullName evidence="3">Flagellar protein FlgN</fullName>
    </submittedName>
</protein>
<accession>A0ABV9GMN4</accession>
<gene>
    <name evidence="3" type="ORF">ACFO4N_07330</name>
</gene>
<evidence type="ECO:0000313" key="4">
    <source>
        <dbReference type="Proteomes" id="UP001596022"/>
    </source>
</evidence>
<dbReference type="InterPro" id="IPR036679">
    <property type="entry name" value="FlgN-like_sf"/>
</dbReference>
<keyword evidence="3" id="KW-0966">Cell projection</keyword>
<keyword evidence="1" id="KW-1005">Bacterial flagellum biogenesis</keyword>